<dbReference type="Gene3D" id="3.40.960.10">
    <property type="entry name" value="VSR Endonuclease"/>
    <property type="match status" value="1"/>
</dbReference>
<protein>
    <recommendedName>
        <fullName evidence="6">Very short patch repair endonuclease</fullName>
        <ecNumber evidence="6">3.1.-.-</ecNumber>
    </recommendedName>
</protein>
<dbReference type="RefSeq" id="WP_174539943.1">
    <property type="nucleotide sequence ID" value="NZ_WHUT02000011.1"/>
</dbReference>
<dbReference type="CDD" id="cd00221">
    <property type="entry name" value="Vsr"/>
    <property type="match status" value="1"/>
</dbReference>
<evidence type="ECO:0000256" key="3">
    <source>
        <dbReference type="ARBA" id="ARBA00022763"/>
    </source>
</evidence>
<dbReference type="NCBIfam" id="TIGR00632">
    <property type="entry name" value="vsr"/>
    <property type="match status" value="1"/>
</dbReference>
<gene>
    <name evidence="7" type="primary">vsr</name>
    <name evidence="7" type="ORF">GEU84_017000</name>
</gene>
<dbReference type="Proteomes" id="UP000484076">
    <property type="component" value="Unassembled WGS sequence"/>
</dbReference>
<dbReference type="GO" id="GO:0016787">
    <property type="term" value="F:hydrolase activity"/>
    <property type="evidence" value="ECO:0007669"/>
    <property type="project" value="UniProtKB-KW"/>
</dbReference>
<name>A0A8X8H4A6_9RHOB</name>
<keyword evidence="5 6" id="KW-0234">DNA repair</keyword>
<dbReference type="GO" id="GO:0006298">
    <property type="term" value="P:mismatch repair"/>
    <property type="evidence" value="ECO:0007669"/>
    <property type="project" value="UniProtKB-UniRule"/>
</dbReference>
<evidence type="ECO:0000256" key="5">
    <source>
        <dbReference type="ARBA" id="ARBA00023204"/>
    </source>
</evidence>
<sequence>MTDNVDQQTRSRMMAGIRGKDTRPEMALRRAMHARGFRYRLHATGLPGRPDLVLPKYGAVVFVHGCFWHRHPACRYTSIPSTRPEFWQTKFEANVVRDNAARGALLIAGWRVATVWECAARKPQQVEVAANLLDAWLRSGAAEIEIGETELVAERAEG</sequence>
<evidence type="ECO:0000313" key="8">
    <source>
        <dbReference type="Proteomes" id="UP000484076"/>
    </source>
</evidence>
<accession>A0A8X8H4A6</accession>
<dbReference type="InterPro" id="IPR004603">
    <property type="entry name" value="DNA_mismatch_endonuc_vsr"/>
</dbReference>
<dbReference type="SUPFAM" id="SSF52980">
    <property type="entry name" value="Restriction endonuclease-like"/>
    <property type="match status" value="1"/>
</dbReference>
<dbReference type="EC" id="3.1.-.-" evidence="6"/>
<proteinExistence type="inferred from homology"/>
<evidence type="ECO:0000256" key="1">
    <source>
        <dbReference type="ARBA" id="ARBA00022722"/>
    </source>
</evidence>
<dbReference type="Pfam" id="PF03852">
    <property type="entry name" value="Vsr"/>
    <property type="match status" value="1"/>
</dbReference>
<dbReference type="PIRSF" id="PIRSF018267">
    <property type="entry name" value="VSR_endonuc"/>
    <property type="match status" value="1"/>
</dbReference>
<keyword evidence="1 6" id="KW-0540">Nuclease</keyword>
<keyword evidence="8" id="KW-1185">Reference proteome</keyword>
<keyword evidence="2 6" id="KW-0255">Endonuclease</keyword>
<evidence type="ECO:0000313" key="7">
    <source>
        <dbReference type="EMBL" id="NUB46097.1"/>
    </source>
</evidence>
<comment type="function">
    <text evidence="6">May nick specific sequences that contain T:G mispairs resulting from m5C-deamination.</text>
</comment>
<dbReference type="EMBL" id="WHUT02000011">
    <property type="protein sequence ID" value="NUB46097.1"/>
    <property type="molecule type" value="Genomic_DNA"/>
</dbReference>
<comment type="caution">
    <text evidence="7">The sequence shown here is derived from an EMBL/GenBank/DDBJ whole genome shotgun (WGS) entry which is preliminary data.</text>
</comment>
<reference evidence="7" key="1">
    <citation type="submission" date="2020-05" db="EMBL/GenBank/DDBJ databases">
        <title>Fertoebacter nigrum gen. nov., sp. nov., a new member of the family Rhodobacteraceae.</title>
        <authorList>
            <person name="Szuroczki S."/>
            <person name="Abbaszade G."/>
            <person name="Buni D."/>
            <person name="Schumann P."/>
            <person name="Toth E."/>
        </authorList>
    </citation>
    <scope>NUCLEOTIDE SEQUENCE</scope>
    <source>
        <strain evidence="7">RG-N-1a</strain>
    </source>
</reference>
<dbReference type="InterPro" id="IPR011335">
    <property type="entry name" value="Restrct_endonuc-II-like"/>
</dbReference>
<organism evidence="7 8">
    <name type="scientific">Fertoeibacter niger</name>
    <dbReference type="NCBI Taxonomy" id="2656921"/>
    <lineage>
        <taxon>Bacteria</taxon>
        <taxon>Pseudomonadati</taxon>
        <taxon>Pseudomonadota</taxon>
        <taxon>Alphaproteobacteria</taxon>
        <taxon>Rhodobacterales</taxon>
        <taxon>Paracoccaceae</taxon>
        <taxon>Fertoeibacter</taxon>
    </lineage>
</organism>
<keyword evidence="3 6" id="KW-0227">DNA damage</keyword>
<dbReference type="GO" id="GO:0004519">
    <property type="term" value="F:endonuclease activity"/>
    <property type="evidence" value="ECO:0007669"/>
    <property type="project" value="UniProtKB-KW"/>
</dbReference>
<evidence type="ECO:0000256" key="6">
    <source>
        <dbReference type="PIRNR" id="PIRNR018267"/>
    </source>
</evidence>
<evidence type="ECO:0000256" key="2">
    <source>
        <dbReference type="ARBA" id="ARBA00022759"/>
    </source>
</evidence>
<evidence type="ECO:0000256" key="4">
    <source>
        <dbReference type="ARBA" id="ARBA00022801"/>
    </source>
</evidence>
<dbReference type="AlphaFoldDB" id="A0A8X8H4A6"/>
<comment type="similarity">
    <text evidence="6">Belongs to the vsr family.</text>
</comment>
<keyword evidence="4 6" id="KW-0378">Hydrolase</keyword>